<comment type="caution">
    <text evidence="9">The sequence shown here is derived from an EMBL/GenBank/DDBJ whole genome shotgun (WGS) entry which is preliminary data.</text>
</comment>
<evidence type="ECO:0000313" key="9">
    <source>
        <dbReference type="EMBL" id="MFC0391805.1"/>
    </source>
</evidence>
<dbReference type="EMBL" id="JBHLVF010000012">
    <property type="protein sequence ID" value="MFC0391805.1"/>
    <property type="molecule type" value="Genomic_DNA"/>
</dbReference>
<keyword evidence="7" id="KW-0812">Transmembrane</keyword>
<keyword evidence="6 7" id="KW-0472">Membrane</keyword>
<dbReference type="PANTHER" id="PTHR34220">
    <property type="entry name" value="SENSOR HISTIDINE KINASE YPDA"/>
    <property type="match status" value="1"/>
</dbReference>
<organism evidence="9 10">
    <name type="scientific">Paenibacillus mendelii</name>
    <dbReference type="NCBI Taxonomy" id="206163"/>
    <lineage>
        <taxon>Bacteria</taxon>
        <taxon>Bacillati</taxon>
        <taxon>Bacillota</taxon>
        <taxon>Bacilli</taxon>
        <taxon>Bacillales</taxon>
        <taxon>Paenibacillaceae</taxon>
        <taxon>Paenibacillus</taxon>
    </lineage>
</organism>
<dbReference type="RefSeq" id="WP_204821230.1">
    <property type="nucleotide sequence ID" value="NZ_JANHOF010000011.1"/>
</dbReference>
<dbReference type="Pfam" id="PF06580">
    <property type="entry name" value="His_kinase"/>
    <property type="match status" value="1"/>
</dbReference>
<dbReference type="InterPro" id="IPR003660">
    <property type="entry name" value="HAMP_dom"/>
</dbReference>
<keyword evidence="10" id="KW-1185">Reference proteome</keyword>
<dbReference type="GO" id="GO:0004673">
    <property type="term" value="F:protein histidine kinase activity"/>
    <property type="evidence" value="ECO:0007669"/>
    <property type="project" value="UniProtKB-EC"/>
</dbReference>
<evidence type="ECO:0000259" key="8">
    <source>
        <dbReference type="PROSITE" id="PS50885"/>
    </source>
</evidence>
<dbReference type="PROSITE" id="PS50885">
    <property type="entry name" value="HAMP"/>
    <property type="match status" value="1"/>
</dbReference>
<dbReference type="CDD" id="cd06225">
    <property type="entry name" value="HAMP"/>
    <property type="match status" value="1"/>
</dbReference>
<dbReference type="InterPro" id="IPR050640">
    <property type="entry name" value="Bact_2-comp_sensor_kinase"/>
</dbReference>
<dbReference type="PANTHER" id="PTHR34220:SF7">
    <property type="entry name" value="SENSOR HISTIDINE KINASE YPDA"/>
    <property type="match status" value="1"/>
</dbReference>
<keyword evidence="2" id="KW-1003">Cell membrane</keyword>
<dbReference type="InterPro" id="IPR036890">
    <property type="entry name" value="HATPase_C_sf"/>
</dbReference>
<accession>A0ABV6J7E0</accession>
<dbReference type="Gene3D" id="3.30.565.10">
    <property type="entry name" value="Histidine kinase-like ATPase, C-terminal domain"/>
    <property type="match status" value="1"/>
</dbReference>
<dbReference type="SUPFAM" id="SSF158472">
    <property type="entry name" value="HAMP domain-like"/>
    <property type="match status" value="1"/>
</dbReference>
<evidence type="ECO:0000256" key="6">
    <source>
        <dbReference type="ARBA" id="ARBA00023136"/>
    </source>
</evidence>
<keyword evidence="5 9" id="KW-0418">Kinase</keyword>
<gene>
    <name evidence="9" type="ORF">ACFFJ8_10555</name>
</gene>
<dbReference type="Pfam" id="PF00672">
    <property type="entry name" value="HAMP"/>
    <property type="match status" value="1"/>
</dbReference>
<name>A0ABV6J7E0_9BACL</name>
<dbReference type="SMART" id="SM00304">
    <property type="entry name" value="HAMP"/>
    <property type="match status" value="1"/>
</dbReference>
<evidence type="ECO:0000256" key="1">
    <source>
        <dbReference type="ARBA" id="ARBA00004651"/>
    </source>
</evidence>
<dbReference type="InterPro" id="IPR010559">
    <property type="entry name" value="Sig_transdc_His_kin_internal"/>
</dbReference>
<keyword evidence="4 9" id="KW-0808">Transferase</keyword>
<keyword evidence="7" id="KW-1133">Transmembrane helix</keyword>
<keyword evidence="3" id="KW-0597">Phosphoprotein</keyword>
<evidence type="ECO:0000256" key="5">
    <source>
        <dbReference type="ARBA" id="ARBA00022777"/>
    </source>
</evidence>
<sequence length="604" mass="68466">MRFRSKMILSFFVVISLTAAIMGYSYYQIMSDEWKTSTLQGLERLTEQAVNTLNLHLKTVGNIGLGYFMDISLQKFLEGPPTFEEQQYYRNKLEGQLIQNPLISSITVARLDGEQYSSTYYYKPELRTLMKEELNRVGELAHQQDGVPLWMVSLTTTRSSLKPVKTVSYVQQLKRITSRSQHPVGILKIDMNPAILSNALAGLSDSDGSTYYITDSEGIVIFAEDDSLIGQSIAQEPIFQAYRKSAGQSGTIHYRFQEHNKTYIGFYRKINYDDWIVLGRAPIDRIMQKVNTFGKTVILIAFVSFLIAMLLASIISASVTRPLKLLNKKMKQVEMGDLRAFIAVKGSDELATIQHSFNKMTSEIRALITKVYETELLKKEAEIKALQTQINPHFLYNTLGTIDSIAAINGETRIGHICQSLGSMLRYNLNGGSFATIREELLQLNQYLSIYRIRFVDQFHYEMQVDDGIQELTIPKFLLQPLIENAIIHGLEPKIGYKQVSIRIQHVDDDRIEFMISDNGIGLDAVSLQSLQQRLTASTDFIPARTSSRTMIGLSNVMSRIKMYYGCDPFVQIRSKPDVGTSISFRIPKEMTGGVLHEGHDRRG</sequence>
<feature type="transmembrane region" description="Helical" evidence="7">
    <location>
        <begin position="297"/>
        <end position="320"/>
    </location>
</feature>
<comment type="subcellular location">
    <subcellularLocation>
        <location evidence="1">Cell membrane</location>
        <topology evidence="1">Multi-pass membrane protein</topology>
    </subcellularLocation>
</comment>
<evidence type="ECO:0000256" key="3">
    <source>
        <dbReference type="ARBA" id="ARBA00022553"/>
    </source>
</evidence>
<evidence type="ECO:0000256" key="2">
    <source>
        <dbReference type="ARBA" id="ARBA00022475"/>
    </source>
</evidence>
<dbReference type="SUPFAM" id="SSF55874">
    <property type="entry name" value="ATPase domain of HSP90 chaperone/DNA topoisomerase II/histidine kinase"/>
    <property type="match status" value="1"/>
</dbReference>
<reference evidence="9 10" key="1">
    <citation type="submission" date="2024-09" db="EMBL/GenBank/DDBJ databases">
        <authorList>
            <person name="Sun Q."/>
            <person name="Mori K."/>
        </authorList>
    </citation>
    <scope>NUCLEOTIDE SEQUENCE [LARGE SCALE GENOMIC DNA]</scope>
    <source>
        <strain evidence="9 10">CCM 4839</strain>
    </source>
</reference>
<evidence type="ECO:0000313" key="10">
    <source>
        <dbReference type="Proteomes" id="UP001589818"/>
    </source>
</evidence>
<evidence type="ECO:0000256" key="4">
    <source>
        <dbReference type="ARBA" id="ARBA00022679"/>
    </source>
</evidence>
<dbReference type="EC" id="2.7.13.3" evidence="9"/>
<proteinExistence type="predicted"/>
<dbReference type="Pfam" id="PF02518">
    <property type="entry name" value="HATPase_c"/>
    <property type="match status" value="1"/>
</dbReference>
<feature type="domain" description="HAMP" evidence="8">
    <location>
        <begin position="317"/>
        <end position="369"/>
    </location>
</feature>
<dbReference type="Gene3D" id="3.30.450.20">
    <property type="entry name" value="PAS domain"/>
    <property type="match status" value="1"/>
</dbReference>
<dbReference type="Gene3D" id="6.10.340.10">
    <property type="match status" value="1"/>
</dbReference>
<dbReference type="Proteomes" id="UP001589818">
    <property type="component" value="Unassembled WGS sequence"/>
</dbReference>
<protein>
    <submittedName>
        <fullName evidence="9">Sensor histidine kinase</fullName>
        <ecNumber evidence="9">2.7.13.3</ecNumber>
    </submittedName>
</protein>
<dbReference type="InterPro" id="IPR003594">
    <property type="entry name" value="HATPase_dom"/>
</dbReference>
<evidence type="ECO:0000256" key="7">
    <source>
        <dbReference type="SAM" id="Phobius"/>
    </source>
</evidence>